<evidence type="ECO:0000313" key="3">
    <source>
        <dbReference type="EMBL" id="GHD58222.1"/>
    </source>
</evidence>
<dbReference type="PRINTS" id="PR00080">
    <property type="entry name" value="SDRFAMILY"/>
</dbReference>
<dbReference type="Gene3D" id="3.40.50.720">
    <property type="entry name" value="NAD(P)-binding Rossmann-like Domain"/>
    <property type="match status" value="1"/>
</dbReference>
<dbReference type="PRINTS" id="PR00081">
    <property type="entry name" value="GDHRDH"/>
</dbReference>
<keyword evidence="4" id="KW-1185">Reference proteome</keyword>
<proteinExistence type="inferred from homology"/>
<dbReference type="FunFam" id="3.40.50.720:FF:000084">
    <property type="entry name" value="Short-chain dehydrogenase reductase"/>
    <property type="match status" value="1"/>
</dbReference>
<protein>
    <recommendedName>
        <fullName evidence="5">NAD(P)-dependent dehydrogenase, short-chain alcohol dehydrogenase family</fullName>
    </recommendedName>
</protein>
<dbReference type="EMBL" id="BMZS01000010">
    <property type="protein sequence ID" value="GHD58222.1"/>
    <property type="molecule type" value="Genomic_DNA"/>
</dbReference>
<evidence type="ECO:0000313" key="4">
    <source>
        <dbReference type="Proteomes" id="UP000630353"/>
    </source>
</evidence>
<comment type="similarity">
    <text evidence="1">Belongs to the short-chain dehydrogenases/reductases (SDR) family.</text>
</comment>
<dbReference type="SUPFAM" id="SSF51735">
    <property type="entry name" value="NAD(P)-binding Rossmann-fold domains"/>
    <property type="match status" value="1"/>
</dbReference>
<dbReference type="Proteomes" id="UP000630353">
    <property type="component" value="Unassembled WGS sequence"/>
</dbReference>
<dbReference type="GO" id="GO:0016616">
    <property type="term" value="F:oxidoreductase activity, acting on the CH-OH group of donors, NAD or NADP as acceptor"/>
    <property type="evidence" value="ECO:0007669"/>
    <property type="project" value="TreeGrafter"/>
</dbReference>
<dbReference type="GO" id="GO:0006633">
    <property type="term" value="P:fatty acid biosynthetic process"/>
    <property type="evidence" value="ECO:0007669"/>
    <property type="project" value="TreeGrafter"/>
</dbReference>
<evidence type="ECO:0000256" key="2">
    <source>
        <dbReference type="ARBA" id="ARBA00023002"/>
    </source>
</evidence>
<dbReference type="GO" id="GO:0048038">
    <property type="term" value="F:quinone binding"/>
    <property type="evidence" value="ECO:0007669"/>
    <property type="project" value="TreeGrafter"/>
</dbReference>
<dbReference type="NCBIfam" id="NF005559">
    <property type="entry name" value="PRK07231.1"/>
    <property type="match status" value="1"/>
</dbReference>
<dbReference type="PANTHER" id="PTHR42760">
    <property type="entry name" value="SHORT-CHAIN DEHYDROGENASES/REDUCTASES FAMILY MEMBER"/>
    <property type="match status" value="1"/>
</dbReference>
<dbReference type="InterPro" id="IPR002347">
    <property type="entry name" value="SDR_fam"/>
</dbReference>
<comment type="caution">
    <text evidence="3">The sequence shown here is derived from an EMBL/GenBank/DDBJ whole genome shotgun (WGS) entry which is preliminary data.</text>
</comment>
<dbReference type="Pfam" id="PF13561">
    <property type="entry name" value="adh_short_C2"/>
    <property type="match status" value="1"/>
</dbReference>
<reference evidence="3" key="1">
    <citation type="journal article" date="2014" name="Int. J. Syst. Evol. Microbiol.">
        <title>Complete genome sequence of Corynebacterium casei LMG S-19264T (=DSM 44701T), isolated from a smear-ripened cheese.</title>
        <authorList>
            <consortium name="US DOE Joint Genome Institute (JGI-PGF)"/>
            <person name="Walter F."/>
            <person name="Albersmeier A."/>
            <person name="Kalinowski J."/>
            <person name="Ruckert C."/>
        </authorList>
    </citation>
    <scope>NUCLEOTIDE SEQUENCE</scope>
    <source>
        <strain evidence="3">KCTC 42651</strain>
    </source>
</reference>
<organism evidence="3 4">
    <name type="scientific">Thalassobaculum fulvum</name>
    <dbReference type="NCBI Taxonomy" id="1633335"/>
    <lineage>
        <taxon>Bacteria</taxon>
        <taxon>Pseudomonadati</taxon>
        <taxon>Pseudomonadota</taxon>
        <taxon>Alphaproteobacteria</taxon>
        <taxon>Rhodospirillales</taxon>
        <taxon>Thalassobaculaceae</taxon>
        <taxon>Thalassobaculum</taxon>
    </lineage>
</organism>
<name>A0A918XVJ9_9PROT</name>
<dbReference type="AlphaFoldDB" id="A0A918XVJ9"/>
<dbReference type="NCBIfam" id="NF009466">
    <property type="entry name" value="PRK12826.1-2"/>
    <property type="match status" value="1"/>
</dbReference>
<dbReference type="PANTHER" id="PTHR42760:SF133">
    <property type="entry name" value="3-OXOACYL-[ACYL-CARRIER-PROTEIN] REDUCTASE"/>
    <property type="match status" value="1"/>
</dbReference>
<sequence>MRDDTDFHGQAVLVTGGASGIGWAAARALAQRGAHVTVADLREEVATERASELGGGHRGIGGDVSSEADVDRMVHATAEAFGRLDVLVNCAGLPDTFVPTVKQTRDHWQRLIDVHLTGSFLMAKRAAVEMMRHRHGVIVNISSIAGTHALPRRNAYTAAKHGVIGLTKALACDWAQDGIRVNAVAPGYIRTPFVEGLMAQGKLDAKVIRRRTPMGVLLPPEDVANAMVFLASPLARMITGTVVTVDGGYTAFGSPNDAAVIED</sequence>
<gene>
    <name evidence="3" type="ORF">GCM10017083_40860</name>
</gene>
<accession>A0A918XVJ9</accession>
<evidence type="ECO:0000256" key="1">
    <source>
        <dbReference type="ARBA" id="ARBA00006484"/>
    </source>
</evidence>
<evidence type="ECO:0008006" key="5">
    <source>
        <dbReference type="Google" id="ProtNLM"/>
    </source>
</evidence>
<dbReference type="CDD" id="cd05233">
    <property type="entry name" value="SDR_c"/>
    <property type="match status" value="1"/>
</dbReference>
<dbReference type="InterPro" id="IPR020904">
    <property type="entry name" value="Sc_DH/Rdtase_CS"/>
</dbReference>
<reference evidence="3" key="2">
    <citation type="submission" date="2020-09" db="EMBL/GenBank/DDBJ databases">
        <authorList>
            <person name="Sun Q."/>
            <person name="Kim S."/>
        </authorList>
    </citation>
    <scope>NUCLEOTIDE SEQUENCE</scope>
    <source>
        <strain evidence="3">KCTC 42651</strain>
    </source>
</reference>
<keyword evidence="2" id="KW-0560">Oxidoreductase</keyword>
<dbReference type="PROSITE" id="PS00061">
    <property type="entry name" value="ADH_SHORT"/>
    <property type="match status" value="1"/>
</dbReference>
<dbReference type="InterPro" id="IPR036291">
    <property type="entry name" value="NAD(P)-bd_dom_sf"/>
</dbReference>
<dbReference type="RefSeq" id="WP_189993082.1">
    <property type="nucleotide sequence ID" value="NZ_BMZS01000010.1"/>
</dbReference>